<protein>
    <recommendedName>
        <fullName evidence="2">Retrotransposon gag domain-containing protein</fullName>
    </recommendedName>
</protein>
<evidence type="ECO:0000313" key="4">
    <source>
        <dbReference type="Proteomes" id="UP000603453"/>
    </source>
</evidence>
<reference evidence="3" key="1">
    <citation type="submission" date="2020-12" db="EMBL/GenBank/DDBJ databases">
        <title>Metabolic potential, ecology and presence of endohyphal bacteria is reflected in genomic diversity of Mucoromycotina.</title>
        <authorList>
            <person name="Muszewska A."/>
            <person name="Okrasinska A."/>
            <person name="Steczkiewicz K."/>
            <person name="Drgas O."/>
            <person name="Orlowska M."/>
            <person name="Perlinska-Lenart U."/>
            <person name="Aleksandrzak-Piekarczyk T."/>
            <person name="Szatraj K."/>
            <person name="Zielenkiewicz U."/>
            <person name="Pilsyk S."/>
            <person name="Malc E."/>
            <person name="Mieczkowski P."/>
            <person name="Kruszewska J.S."/>
            <person name="Biernat P."/>
            <person name="Pawlowska J."/>
        </authorList>
    </citation>
    <scope>NUCLEOTIDE SEQUENCE</scope>
    <source>
        <strain evidence="3">WA0000017839</strain>
    </source>
</reference>
<organism evidence="3 4">
    <name type="scientific">Mucor saturninus</name>
    <dbReference type="NCBI Taxonomy" id="64648"/>
    <lineage>
        <taxon>Eukaryota</taxon>
        <taxon>Fungi</taxon>
        <taxon>Fungi incertae sedis</taxon>
        <taxon>Mucoromycota</taxon>
        <taxon>Mucoromycotina</taxon>
        <taxon>Mucoromycetes</taxon>
        <taxon>Mucorales</taxon>
        <taxon>Mucorineae</taxon>
        <taxon>Mucoraceae</taxon>
        <taxon>Mucor</taxon>
    </lineage>
</organism>
<proteinExistence type="predicted"/>
<feature type="domain" description="Retrotransposon gag" evidence="2">
    <location>
        <begin position="196"/>
        <end position="252"/>
    </location>
</feature>
<dbReference type="AlphaFoldDB" id="A0A8H7UMX0"/>
<evidence type="ECO:0000256" key="1">
    <source>
        <dbReference type="SAM" id="MobiDB-lite"/>
    </source>
</evidence>
<comment type="caution">
    <text evidence="3">The sequence shown here is derived from an EMBL/GenBank/DDBJ whole genome shotgun (WGS) entry which is preliminary data.</text>
</comment>
<feature type="region of interest" description="Disordered" evidence="1">
    <location>
        <begin position="1"/>
        <end position="67"/>
    </location>
</feature>
<sequence length="371" mass="42071">MYQESAATPAPIEDSSDMNIQGQEPSPMDFSKDALQIQEDQATSSPTGLSGLSGLSGPDDTKTQKGNVGHITKNIKQDVKNPSPHQLIRKINHVSILDSPTSDELDEDAKLIKLYQNQIKELHKALLMCDDLDTLTKNNQLIAQLNLSIKKLKPEIKKQPEMENATPNRNNFKEIDIPNFELIDDPASNKSVHYPSQNASWDEAKENLNDRFGNSANKANNLEKYLGLRQLKNENIRDYVDRYLDTYRRLPYANSGSNSLDAMKFLKSLLPKAKEEVSTLLKKNQKVDTESYLPDNLEDLFKYLEKYIGDIQEAFYISVIVPNNNKTTMNDSETTTAKSHRNIEGFDNNQKKEIFKITTTVVFDKNVTIKK</sequence>
<dbReference type="EMBL" id="JAEPRD010000335">
    <property type="protein sequence ID" value="KAG2191946.1"/>
    <property type="molecule type" value="Genomic_DNA"/>
</dbReference>
<dbReference type="Proteomes" id="UP000603453">
    <property type="component" value="Unassembled WGS sequence"/>
</dbReference>
<evidence type="ECO:0000313" key="3">
    <source>
        <dbReference type="EMBL" id="KAG2191946.1"/>
    </source>
</evidence>
<name>A0A8H7UMX0_9FUNG</name>
<dbReference type="Pfam" id="PF03732">
    <property type="entry name" value="Retrotrans_gag"/>
    <property type="match status" value="1"/>
</dbReference>
<gene>
    <name evidence="3" type="ORF">INT47_001390</name>
</gene>
<feature type="compositionally biased region" description="Low complexity" evidence="1">
    <location>
        <begin position="43"/>
        <end position="58"/>
    </location>
</feature>
<evidence type="ECO:0000259" key="2">
    <source>
        <dbReference type="Pfam" id="PF03732"/>
    </source>
</evidence>
<accession>A0A8H7UMX0</accession>
<dbReference type="InterPro" id="IPR005162">
    <property type="entry name" value="Retrotrans_gag_dom"/>
</dbReference>
<keyword evidence="4" id="KW-1185">Reference proteome</keyword>